<organism evidence="1 2">
    <name type="scientific">Streptomyces melanosporofaciens</name>
    <dbReference type="NCBI Taxonomy" id="67327"/>
    <lineage>
        <taxon>Bacteria</taxon>
        <taxon>Bacillati</taxon>
        <taxon>Actinomycetota</taxon>
        <taxon>Actinomycetes</taxon>
        <taxon>Kitasatosporales</taxon>
        <taxon>Streptomycetaceae</taxon>
        <taxon>Streptomyces</taxon>
        <taxon>Streptomyces violaceusniger group</taxon>
    </lineage>
</organism>
<reference evidence="2" key="1">
    <citation type="submission" date="2016-10" db="EMBL/GenBank/DDBJ databases">
        <authorList>
            <person name="Varghese N."/>
            <person name="Submissions S."/>
        </authorList>
    </citation>
    <scope>NUCLEOTIDE SEQUENCE [LARGE SCALE GENOMIC DNA]</scope>
    <source>
        <strain evidence="2">DSM 40318</strain>
    </source>
</reference>
<gene>
    <name evidence="1" type="ORF">SAMN04490356_7361</name>
</gene>
<dbReference type="PANTHER" id="PTHR13812">
    <property type="entry name" value="KETIMINE REDUCTASE MU-CRYSTALLIN"/>
    <property type="match status" value="1"/>
</dbReference>
<proteinExistence type="predicted"/>
<dbReference type="SUPFAM" id="SSF51735">
    <property type="entry name" value="NAD(P)-binding Rossmann-fold domains"/>
    <property type="match status" value="1"/>
</dbReference>
<dbReference type="Proteomes" id="UP000198609">
    <property type="component" value="Unassembled WGS sequence"/>
</dbReference>
<dbReference type="AlphaFoldDB" id="A0A1H4YNP9"/>
<dbReference type="InterPro" id="IPR023401">
    <property type="entry name" value="ODC_N"/>
</dbReference>
<protein>
    <submittedName>
        <fullName evidence="1">Ornithine cyclodeaminase</fullName>
    </submittedName>
</protein>
<dbReference type="Gene3D" id="3.30.1780.10">
    <property type="entry name" value="ornithine cyclodeaminase, domain 1"/>
    <property type="match status" value="1"/>
</dbReference>
<dbReference type="EMBL" id="FNST01000002">
    <property type="protein sequence ID" value="SED19295.1"/>
    <property type="molecule type" value="Genomic_DNA"/>
</dbReference>
<accession>A0A1H4YNP9</accession>
<name>A0A1H4YNP9_STRMJ</name>
<dbReference type="PANTHER" id="PTHR13812:SF19">
    <property type="entry name" value="KETIMINE REDUCTASE MU-CRYSTALLIN"/>
    <property type="match status" value="1"/>
</dbReference>
<sequence length="342" mass="36966">METTVLTRQHVAKIVQGKGLDLFMDRMIDRLDEAFRAESRWGITPARDGFVRGPQNTAVLEWMPHHQPGDSITIKTVAYTPTNPFTHQLPTIIGTMARYDDVTGRLLAVGDGILPTAVRTGAASAIASRLLAHPDSRVLGLVGAGAQAVTQAHALSRVFRLDRILVHDIEPAHAESFAERVEFLGIDVEVASVAEIEAASDIICTVTSVGVGDGPVLHGERLRPHVHINAIGADLIGKYEVPLSVLKSAFVTPDHQGQALREGECQQLDQSELGPELPALCADPALAEGRREQPTVFDSTGFALEDHVAFDVLLELAEEAGIGDRVQLEHLPEDALNPYSFQ</sequence>
<evidence type="ECO:0000313" key="2">
    <source>
        <dbReference type="Proteomes" id="UP000198609"/>
    </source>
</evidence>
<dbReference type="InterPro" id="IPR036291">
    <property type="entry name" value="NAD(P)-bd_dom_sf"/>
</dbReference>
<dbReference type="PIRSF" id="PIRSF001439">
    <property type="entry name" value="CryM"/>
    <property type="match status" value="1"/>
</dbReference>
<dbReference type="InterPro" id="IPR003462">
    <property type="entry name" value="ODC_Mu_crystall"/>
</dbReference>
<dbReference type="Pfam" id="PF02423">
    <property type="entry name" value="OCD_Mu_crystall"/>
    <property type="match status" value="1"/>
</dbReference>
<evidence type="ECO:0000313" key="1">
    <source>
        <dbReference type="EMBL" id="SED19295.1"/>
    </source>
</evidence>
<dbReference type="Gene3D" id="3.40.50.720">
    <property type="entry name" value="NAD(P)-binding Rossmann-like Domain"/>
    <property type="match status" value="1"/>
</dbReference>
<keyword evidence="2" id="KW-1185">Reference proteome</keyword>